<reference evidence="2" key="1">
    <citation type="journal article" date="2015" name="Nature">
        <title>Complex archaea that bridge the gap between prokaryotes and eukaryotes.</title>
        <authorList>
            <person name="Spang A."/>
            <person name="Saw J.H."/>
            <person name="Jorgensen S.L."/>
            <person name="Zaremba-Niedzwiedzka K."/>
            <person name="Martijn J."/>
            <person name="Lind A.E."/>
            <person name="van Eijk R."/>
            <person name="Schleper C."/>
            <person name="Guy L."/>
            <person name="Ettema T.J."/>
        </authorList>
    </citation>
    <scope>NUCLEOTIDE SEQUENCE</scope>
</reference>
<feature type="compositionally biased region" description="Basic and acidic residues" evidence="1">
    <location>
        <begin position="24"/>
        <end position="37"/>
    </location>
</feature>
<feature type="compositionally biased region" description="Basic and acidic residues" evidence="1">
    <location>
        <begin position="51"/>
        <end position="66"/>
    </location>
</feature>
<evidence type="ECO:0000256" key="1">
    <source>
        <dbReference type="SAM" id="MobiDB-lite"/>
    </source>
</evidence>
<name>A0A0F8Y253_9ZZZZ</name>
<sequence length="66" mass="7330">MERFADAAHLRARLRAQEAQIEGLKAKARSDGPDTARKSVGGSKSYSDLTFEERMALTDDERDAMT</sequence>
<dbReference type="AlphaFoldDB" id="A0A0F8Y253"/>
<proteinExistence type="predicted"/>
<protein>
    <submittedName>
        <fullName evidence="2">Uncharacterized protein</fullName>
    </submittedName>
</protein>
<comment type="caution">
    <text evidence="2">The sequence shown here is derived from an EMBL/GenBank/DDBJ whole genome shotgun (WGS) entry which is preliminary data.</text>
</comment>
<organism evidence="2">
    <name type="scientific">marine sediment metagenome</name>
    <dbReference type="NCBI Taxonomy" id="412755"/>
    <lineage>
        <taxon>unclassified sequences</taxon>
        <taxon>metagenomes</taxon>
        <taxon>ecological metagenomes</taxon>
    </lineage>
</organism>
<gene>
    <name evidence="2" type="ORF">LCGC14_2873560</name>
</gene>
<dbReference type="EMBL" id="LAZR01055858">
    <property type="protein sequence ID" value="KKK75452.1"/>
    <property type="molecule type" value="Genomic_DNA"/>
</dbReference>
<accession>A0A0F8Y253</accession>
<evidence type="ECO:0000313" key="2">
    <source>
        <dbReference type="EMBL" id="KKK75452.1"/>
    </source>
</evidence>
<feature type="region of interest" description="Disordered" evidence="1">
    <location>
        <begin position="23"/>
        <end position="66"/>
    </location>
</feature>